<evidence type="ECO:0000313" key="4">
    <source>
        <dbReference type="Proteomes" id="UP000358933"/>
    </source>
</evidence>
<evidence type="ECO:0000313" key="6">
    <source>
        <dbReference type="Proteomes" id="UP000482054"/>
    </source>
</evidence>
<accession>A0A2D0A5T0</accession>
<evidence type="ECO:0000313" key="5">
    <source>
        <dbReference type="Proteomes" id="UP000421425"/>
    </source>
</evidence>
<gene>
    <name evidence="1" type="ORF">E7N58_09510</name>
    <name evidence="2" type="ORF">F8Y55_03975</name>
    <name evidence="3" type="ORF">GFF90_08260</name>
</gene>
<name>A0A2D0A5T0_CAMJU</name>
<dbReference type="Proteomes" id="UP000482054">
    <property type="component" value="Unassembled WGS sequence"/>
</dbReference>
<dbReference type="AlphaFoldDB" id="A0A2D0A5T0"/>
<dbReference type="EMBL" id="AALHBX010000004">
    <property type="protein sequence ID" value="ECZ5737819.1"/>
    <property type="molecule type" value="Genomic_DNA"/>
</dbReference>
<dbReference type="Proteomes" id="UP000358933">
    <property type="component" value="Unassembled WGS sequence"/>
</dbReference>
<dbReference type="RefSeq" id="WP_002790896.1">
    <property type="nucleotide sequence ID" value="NZ_AP028400.1"/>
</dbReference>
<evidence type="ECO:0000313" key="3">
    <source>
        <dbReference type="EMBL" id="EDJ6169573.1"/>
    </source>
</evidence>
<protein>
    <submittedName>
        <fullName evidence="2">Uncharacterized protein</fullName>
    </submittedName>
</protein>
<sequence length="117" mass="13498">MIALLSPPKMLALTLKELALMKRAQQNLANIDEITREVVAKAAKDADDICKNKDIADFIWEDFAYIRIKIYLKIVLDDEDKILLDNALKRIENAPLIDKEGNLSSLRLKIMQRKDRF</sequence>
<dbReference type="EMBL" id="AACJKW010000023">
    <property type="protein sequence ID" value="EAK8194359.1"/>
    <property type="molecule type" value="Genomic_DNA"/>
</dbReference>
<proteinExistence type="predicted"/>
<reference evidence="5 6" key="2">
    <citation type="submission" date="2019-10" db="EMBL/GenBank/DDBJ databases">
        <authorList>
            <consortium name="PulseNet: The National Subtyping Network for Foodborne Disease Surveillance"/>
            <person name="Tarr C.L."/>
            <person name="Trees E."/>
            <person name="Katz L.S."/>
            <person name="Carleton-Romer H.A."/>
            <person name="Stroika S."/>
            <person name="Kucerova Z."/>
            <person name="Roache K.F."/>
            <person name="Sabol A.L."/>
            <person name="Besser J."/>
            <person name="Gerner-Smidt P."/>
        </authorList>
    </citation>
    <scope>NUCLEOTIDE SEQUENCE [LARGE SCALE GENOMIC DNA]</scope>
    <source>
        <strain evidence="2 5">PNUSAC012091</strain>
        <strain evidence="3 6">PNUSAC012955</strain>
    </source>
</reference>
<dbReference type="Proteomes" id="UP000421425">
    <property type="component" value="Unassembled WGS sequence"/>
</dbReference>
<reference evidence="1 4" key="1">
    <citation type="submission" date="2019-04" db="EMBL/GenBank/DDBJ databases">
        <authorList>
            <person name="Ashton P.M."/>
            <person name="Dallman T."/>
            <person name="Nair S."/>
            <person name="De Pinna E."/>
            <person name="Peters T."/>
            <person name="Grant K."/>
        </authorList>
    </citation>
    <scope>NUCLEOTIDE SEQUENCE [LARGE SCALE GENOMIC DNA]</scope>
    <source>
        <strain evidence="1 4">OXC2299</strain>
    </source>
</reference>
<evidence type="ECO:0000313" key="1">
    <source>
        <dbReference type="EMBL" id="EAK8194359.1"/>
    </source>
</evidence>
<comment type="caution">
    <text evidence="2">The sequence shown here is derived from an EMBL/GenBank/DDBJ whole genome shotgun (WGS) entry which is preliminary data.</text>
</comment>
<organism evidence="2 5">
    <name type="scientific">Campylobacter jejuni</name>
    <dbReference type="NCBI Taxonomy" id="197"/>
    <lineage>
        <taxon>Bacteria</taxon>
        <taxon>Pseudomonadati</taxon>
        <taxon>Campylobacterota</taxon>
        <taxon>Epsilonproteobacteria</taxon>
        <taxon>Campylobacterales</taxon>
        <taxon>Campylobacteraceae</taxon>
        <taxon>Campylobacter</taxon>
    </lineage>
</organism>
<evidence type="ECO:0000313" key="2">
    <source>
        <dbReference type="EMBL" id="ECZ5737819.1"/>
    </source>
</evidence>
<dbReference type="EMBL" id="AAMOXJ010000017">
    <property type="protein sequence ID" value="EDJ6169573.1"/>
    <property type="molecule type" value="Genomic_DNA"/>
</dbReference>